<keyword evidence="1" id="KW-1133">Transmembrane helix</keyword>
<keyword evidence="1" id="KW-0812">Transmembrane</keyword>
<evidence type="ECO:0000256" key="1">
    <source>
        <dbReference type="SAM" id="Phobius"/>
    </source>
</evidence>
<protein>
    <submittedName>
        <fullName evidence="2">Uncharacterized protein</fullName>
    </submittedName>
</protein>
<dbReference type="EMBL" id="GADI01005026">
    <property type="protein sequence ID" value="JAA68782.1"/>
    <property type="molecule type" value="mRNA"/>
</dbReference>
<name>A0A0K8RC93_IXORI</name>
<accession>A0A0K8RC93</accession>
<feature type="transmembrane region" description="Helical" evidence="1">
    <location>
        <begin position="12"/>
        <end position="33"/>
    </location>
</feature>
<organism evidence="2">
    <name type="scientific">Ixodes ricinus</name>
    <name type="common">Common tick</name>
    <name type="synonym">Acarus ricinus</name>
    <dbReference type="NCBI Taxonomy" id="34613"/>
    <lineage>
        <taxon>Eukaryota</taxon>
        <taxon>Metazoa</taxon>
        <taxon>Ecdysozoa</taxon>
        <taxon>Arthropoda</taxon>
        <taxon>Chelicerata</taxon>
        <taxon>Arachnida</taxon>
        <taxon>Acari</taxon>
        <taxon>Parasitiformes</taxon>
        <taxon>Ixodida</taxon>
        <taxon>Ixodoidea</taxon>
        <taxon>Ixodidae</taxon>
        <taxon>Ixodinae</taxon>
        <taxon>Ixodes</taxon>
    </lineage>
</organism>
<dbReference type="AlphaFoldDB" id="A0A0K8RC93"/>
<proteinExistence type="evidence at transcript level"/>
<sequence length="111" mass="13048">MGDGYTVQTSRILDGAIMTMFTMIVSAFFLYMFKALWFLLNRSEFKWFKVGLIITTIFPFKHSFDYNLTHIFLFSICTLIFCVKPVDEESGAKKDGFDFKKMVPDKFKKYT</sequence>
<reference evidence="2" key="1">
    <citation type="submission" date="2012-12" db="EMBL/GenBank/DDBJ databases">
        <title>Identification and characterization of a phenylalanine ammonia-lyase gene family in Isatis indigotica Fort.</title>
        <authorList>
            <person name="Liu Q."/>
            <person name="Chen J."/>
            <person name="Zhou X."/>
            <person name="Di P."/>
            <person name="Xiao Y."/>
            <person name="Xuan H."/>
            <person name="Zhang L."/>
            <person name="Chen W."/>
        </authorList>
    </citation>
    <scope>NUCLEOTIDE SEQUENCE</scope>
    <source>
        <tissue evidence="2">Salivary gland</tissue>
    </source>
</reference>
<keyword evidence="1" id="KW-0472">Membrane</keyword>
<evidence type="ECO:0000313" key="2">
    <source>
        <dbReference type="EMBL" id="JAA68782.1"/>
    </source>
</evidence>